<dbReference type="InParanoid" id="A0A2J7Q2U4"/>
<dbReference type="PANTHER" id="PTHR46424:SF1">
    <property type="entry name" value="UBX DOMAIN-CONTAINING PROTEIN 4"/>
    <property type="match status" value="1"/>
</dbReference>
<feature type="compositionally biased region" description="Low complexity" evidence="7">
    <location>
        <begin position="431"/>
        <end position="445"/>
    </location>
</feature>
<dbReference type="GO" id="GO:0006986">
    <property type="term" value="P:response to unfolded protein"/>
    <property type="evidence" value="ECO:0007669"/>
    <property type="project" value="UniProtKB-KW"/>
</dbReference>
<feature type="compositionally biased region" description="Basic and acidic residues" evidence="7">
    <location>
        <begin position="469"/>
        <end position="484"/>
    </location>
</feature>
<dbReference type="SUPFAM" id="SSF54236">
    <property type="entry name" value="Ubiquitin-like"/>
    <property type="match status" value="1"/>
</dbReference>
<evidence type="ECO:0000313" key="10">
    <source>
        <dbReference type="Proteomes" id="UP000235965"/>
    </source>
</evidence>
<feature type="region of interest" description="Disordered" evidence="7">
    <location>
        <begin position="120"/>
        <end position="146"/>
    </location>
</feature>
<dbReference type="CDD" id="cd16117">
    <property type="entry name" value="UBX_UBXN4"/>
    <property type="match status" value="1"/>
</dbReference>
<feature type="compositionally biased region" description="Basic and acidic residues" evidence="7">
    <location>
        <begin position="274"/>
        <end position="287"/>
    </location>
</feature>
<dbReference type="InterPro" id="IPR036249">
    <property type="entry name" value="Thioredoxin-like_sf"/>
</dbReference>
<comment type="subunit">
    <text evidence="3">Directly interacts with VCP. Interacts with UBQLN1. Forms a complex with VCP and UBQLN1.</text>
</comment>
<evidence type="ECO:0000256" key="4">
    <source>
        <dbReference type="ARBA" id="ARBA00040925"/>
    </source>
</evidence>
<evidence type="ECO:0000256" key="5">
    <source>
        <dbReference type="ARBA" id="ARBA00041575"/>
    </source>
</evidence>
<feature type="region of interest" description="Disordered" evidence="7">
    <location>
        <begin position="425"/>
        <end position="501"/>
    </location>
</feature>
<evidence type="ECO:0000256" key="2">
    <source>
        <dbReference type="ARBA" id="ARBA00023230"/>
    </source>
</evidence>
<comment type="caution">
    <text evidence="9">The sequence shown here is derived from an EMBL/GenBank/DDBJ whole genome shotgun (WGS) entry which is preliminary data.</text>
</comment>
<keyword evidence="10" id="KW-1185">Reference proteome</keyword>
<dbReference type="Proteomes" id="UP000235965">
    <property type="component" value="Unassembled WGS sequence"/>
</dbReference>
<dbReference type="EMBL" id="NEVH01019077">
    <property type="protein sequence ID" value="PNF22904.1"/>
    <property type="molecule type" value="Genomic_DNA"/>
</dbReference>
<protein>
    <recommendedName>
        <fullName evidence="4">UBX domain-containing protein 4</fullName>
    </recommendedName>
    <alternativeName>
        <fullName evidence="5">UBX domain-containing protein 2</fullName>
    </alternativeName>
</protein>
<dbReference type="Pfam" id="PF23187">
    <property type="entry name" value="UBX7_N"/>
    <property type="match status" value="1"/>
</dbReference>
<dbReference type="STRING" id="105785.A0A2J7Q2U4"/>
<dbReference type="GO" id="GO:0036503">
    <property type="term" value="P:ERAD pathway"/>
    <property type="evidence" value="ECO:0007669"/>
    <property type="project" value="TreeGrafter"/>
</dbReference>
<evidence type="ECO:0000313" key="9">
    <source>
        <dbReference type="EMBL" id="PNF22904.1"/>
    </source>
</evidence>
<gene>
    <name evidence="9" type="ORF">B7P43_G14144</name>
</gene>
<dbReference type="EMBL" id="NEVH01019077">
    <property type="protein sequence ID" value="PNF22905.1"/>
    <property type="molecule type" value="Genomic_DNA"/>
</dbReference>
<dbReference type="SUPFAM" id="SSF52833">
    <property type="entry name" value="Thioredoxin-like"/>
    <property type="match status" value="1"/>
</dbReference>
<comment type="subcellular location">
    <subcellularLocation>
        <location evidence="1">Endoplasmic reticulum membrane</location>
        <topology evidence="1">Peripheral membrane protein</topology>
    </subcellularLocation>
</comment>
<feature type="region of interest" description="Disordered" evidence="7">
    <location>
        <begin position="265"/>
        <end position="287"/>
    </location>
</feature>
<dbReference type="GO" id="GO:0005789">
    <property type="term" value="C:endoplasmic reticulum membrane"/>
    <property type="evidence" value="ECO:0007669"/>
    <property type="project" value="UniProtKB-SubCell"/>
</dbReference>
<dbReference type="PANTHER" id="PTHR46424">
    <property type="entry name" value="UBX DOMAIN-CONTAINING PROTEIN 4"/>
    <property type="match status" value="1"/>
</dbReference>
<dbReference type="Pfam" id="PF00789">
    <property type="entry name" value="UBX"/>
    <property type="match status" value="1"/>
</dbReference>
<dbReference type="Gene3D" id="3.10.20.90">
    <property type="entry name" value="Phosphatidylinositol 3-kinase Catalytic Subunit, Chain A, domain 1"/>
    <property type="match status" value="1"/>
</dbReference>
<dbReference type="SMART" id="SM00166">
    <property type="entry name" value="UBX"/>
    <property type="match status" value="1"/>
</dbReference>
<organism evidence="9 10">
    <name type="scientific">Cryptotermes secundus</name>
    <dbReference type="NCBI Taxonomy" id="105785"/>
    <lineage>
        <taxon>Eukaryota</taxon>
        <taxon>Metazoa</taxon>
        <taxon>Ecdysozoa</taxon>
        <taxon>Arthropoda</taxon>
        <taxon>Hexapoda</taxon>
        <taxon>Insecta</taxon>
        <taxon>Pterygota</taxon>
        <taxon>Neoptera</taxon>
        <taxon>Polyneoptera</taxon>
        <taxon>Dictyoptera</taxon>
        <taxon>Blattodea</taxon>
        <taxon>Blattoidea</taxon>
        <taxon>Termitoidae</taxon>
        <taxon>Kalotermitidae</taxon>
        <taxon>Cryptotermitinae</taxon>
        <taxon>Cryptotermes</taxon>
    </lineage>
</organism>
<feature type="region of interest" description="Disordered" evidence="7">
    <location>
        <begin position="195"/>
        <end position="221"/>
    </location>
</feature>
<evidence type="ECO:0000256" key="7">
    <source>
        <dbReference type="SAM" id="MobiDB-lite"/>
    </source>
</evidence>
<reference evidence="9 10" key="1">
    <citation type="submission" date="2017-12" db="EMBL/GenBank/DDBJ databases">
        <title>Hemimetabolous genomes reveal molecular basis of termite eusociality.</title>
        <authorList>
            <person name="Harrison M.C."/>
            <person name="Jongepier E."/>
            <person name="Robertson H.M."/>
            <person name="Arning N."/>
            <person name="Bitard-Feildel T."/>
            <person name="Chao H."/>
            <person name="Childers C.P."/>
            <person name="Dinh H."/>
            <person name="Doddapaneni H."/>
            <person name="Dugan S."/>
            <person name="Gowin J."/>
            <person name="Greiner C."/>
            <person name="Han Y."/>
            <person name="Hu H."/>
            <person name="Hughes D.S.T."/>
            <person name="Huylmans A.-K."/>
            <person name="Kemena C."/>
            <person name="Kremer L.P.M."/>
            <person name="Lee S.L."/>
            <person name="Lopez-Ezquerra A."/>
            <person name="Mallet L."/>
            <person name="Monroy-Kuhn J.M."/>
            <person name="Moser A."/>
            <person name="Murali S.C."/>
            <person name="Muzny D.M."/>
            <person name="Otani S."/>
            <person name="Piulachs M.-D."/>
            <person name="Poelchau M."/>
            <person name="Qu J."/>
            <person name="Schaub F."/>
            <person name="Wada-Katsumata A."/>
            <person name="Worley K.C."/>
            <person name="Xie Q."/>
            <person name="Ylla G."/>
            <person name="Poulsen M."/>
            <person name="Gibbs R.A."/>
            <person name="Schal C."/>
            <person name="Richards S."/>
            <person name="Belles X."/>
            <person name="Korb J."/>
            <person name="Bornberg-Bauer E."/>
        </authorList>
    </citation>
    <scope>NUCLEOTIDE SEQUENCE [LARGE SCALE GENOMIC DNA]</scope>
    <source>
        <tissue evidence="9">Whole body</tissue>
    </source>
</reference>
<dbReference type="FunCoup" id="A0A2J7Q2U4">
    <property type="interactions" value="1033"/>
</dbReference>
<dbReference type="EMBL" id="NEVH01019077">
    <property type="protein sequence ID" value="PNF22902.1"/>
    <property type="molecule type" value="Genomic_DNA"/>
</dbReference>
<dbReference type="InterPro" id="IPR001012">
    <property type="entry name" value="UBX_dom"/>
</dbReference>
<feature type="compositionally biased region" description="Polar residues" evidence="7">
    <location>
        <begin position="491"/>
        <end position="501"/>
    </location>
</feature>
<evidence type="ECO:0000256" key="1">
    <source>
        <dbReference type="ARBA" id="ARBA00004406"/>
    </source>
</evidence>
<feature type="domain" description="UBX" evidence="8">
    <location>
        <begin position="297"/>
        <end position="375"/>
    </location>
</feature>
<dbReference type="PROSITE" id="PS50033">
    <property type="entry name" value="UBX"/>
    <property type="match status" value="1"/>
</dbReference>
<feature type="compositionally biased region" description="Basic and acidic residues" evidence="7">
    <location>
        <begin position="120"/>
        <end position="136"/>
    </location>
</feature>
<accession>A0A2J7Q2U4</accession>
<dbReference type="InterPro" id="IPR029071">
    <property type="entry name" value="Ubiquitin-like_domsf"/>
</dbReference>
<name>A0A2J7Q2U4_9NEOP</name>
<evidence type="ECO:0000256" key="6">
    <source>
        <dbReference type="ARBA" id="ARBA00046062"/>
    </source>
</evidence>
<evidence type="ECO:0000259" key="8">
    <source>
        <dbReference type="PROSITE" id="PS50033"/>
    </source>
</evidence>
<keyword evidence="2" id="KW-0834">Unfolded protein response</keyword>
<dbReference type="AlphaFoldDB" id="A0A2J7Q2U4"/>
<dbReference type="OrthoDB" id="2445133at2759"/>
<comment type="function">
    <text evidence="6">Involved in endoplasmic reticulum-associated protein degradation (ERAD). Acts as a platform to recruit both UBQLN1 and VCP to the ER during ERAD.</text>
</comment>
<proteinExistence type="predicted"/>
<evidence type="ECO:0000256" key="3">
    <source>
        <dbReference type="ARBA" id="ARBA00038812"/>
    </source>
</evidence>
<sequence length="501" mass="55527">MRWFQGGIAEAVAASKTRNAVFVVFVEGKDDLSKSIAATIDNTAVSSKLESEDFVVIRLDSGSEAYRQFAQIYHLVPVPSLFFIGGNGVPLEVVAGEVNEPELLRRITLVLEKSGKAVSPEDKAAVAETQETKQDSPKATPHETGSFIVGASSSKEEATEVKNMNEDQIQVAANAVTGLTPEEKIERAKELIEKKRKQKEEEEEQTQQQKEIERRKVGQEVQKLRRWQQDQELKQLKEERQKEKAEEAAARERILKQIAQDRAERALRSTAEQEAARKQAEGELRRQSEQCARDVAAHCDMARIQFRLPDGSSHSHNFGVTTTLGEVRSYVATQLSFPFREFIMSTTFPRREFTAADDCQTVSDAHLVPSAVILILPASSGTVVTSSRGYSWAISQMVWSLLTPLVSILSYLRNWVFGSGGRGASLGGGNSSSSNNRGRNTQQSSPPNPASTQNPTGARRRTPTAETTAIRREGNIHRLTNRNDPDDDENNTWNGNSTQQM</sequence>